<evidence type="ECO:0000259" key="1">
    <source>
        <dbReference type="PROSITE" id="PS51352"/>
    </source>
</evidence>
<proteinExistence type="predicted"/>
<comment type="caution">
    <text evidence="2">The sequence shown here is derived from an EMBL/GenBank/DDBJ whole genome shotgun (WGS) entry which is preliminary data.</text>
</comment>
<dbReference type="Pfam" id="PF00085">
    <property type="entry name" value="Thioredoxin"/>
    <property type="match status" value="1"/>
</dbReference>
<sequence>MNKVLIVLFSISLGLGNLLNHQISFDESNIAEMKESTGDDIILGPFQKEDLMKKPYSKWFQPRYEKFKPNEEAMATIAENIKDYEIRLFMGTWCADSKREVPKFLKILDLANYDHKKLELIGVDYDKTTKSGIEKEFDIEYVPTIIFYKDGEEVNRFVEYPQESLEEDIAKIVSGEVYNNSYTN</sequence>
<dbReference type="RefSeq" id="WP_241550442.1">
    <property type="nucleotide sequence ID" value="NZ_JANCNS010000001.1"/>
</dbReference>
<accession>A0A9X2KUT0</accession>
<keyword evidence="3" id="KW-1185">Reference proteome</keyword>
<gene>
    <name evidence="2" type="ORF">MKO06_00830</name>
</gene>
<dbReference type="Gene3D" id="3.40.30.10">
    <property type="entry name" value="Glutaredoxin"/>
    <property type="match status" value="1"/>
</dbReference>
<dbReference type="InterPro" id="IPR013766">
    <property type="entry name" value="Thioredoxin_domain"/>
</dbReference>
<protein>
    <submittedName>
        <fullName evidence="2">Thioredoxin family protein</fullName>
    </submittedName>
</protein>
<name>A0A9X2KUT0_9FLAO</name>
<dbReference type="SUPFAM" id="SSF52833">
    <property type="entry name" value="Thioredoxin-like"/>
    <property type="match status" value="1"/>
</dbReference>
<evidence type="ECO:0000313" key="2">
    <source>
        <dbReference type="EMBL" id="MCP9198432.1"/>
    </source>
</evidence>
<dbReference type="CDD" id="cd02947">
    <property type="entry name" value="TRX_family"/>
    <property type="match status" value="1"/>
</dbReference>
<feature type="domain" description="Thioredoxin" evidence="1">
    <location>
        <begin position="62"/>
        <end position="178"/>
    </location>
</feature>
<organism evidence="2 3">
    <name type="scientific">Christiangramia oceanisediminis</name>
    <dbReference type="NCBI Taxonomy" id="2920386"/>
    <lineage>
        <taxon>Bacteria</taxon>
        <taxon>Pseudomonadati</taxon>
        <taxon>Bacteroidota</taxon>
        <taxon>Flavobacteriia</taxon>
        <taxon>Flavobacteriales</taxon>
        <taxon>Flavobacteriaceae</taxon>
        <taxon>Christiangramia</taxon>
    </lineage>
</organism>
<evidence type="ECO:0000313" key="3">
    <source>
        <dbReference type="Proteomes" id="UP001155280"/>
    </source>
</evidence>
<dbReference type="Proteomes" id="UP001155280">
    <property type="component" value="Unassembled WGS sequence"/>
</dbReference>
<dbReference type="AlphaFoldDB" id="A0A9X2KUT0"/>
<dbReference type="EMBL" id="JANCNS010000001">
    <property type="protein sequence ID" value="MCP9198432.1"/>
    <property type="molecule type" value="Genomic_DNA"/>
</dbReference>
<dbReference type="PROSITE" id="PS51352">
    <property type="entry name" value="THIOREDOXIN_2"/>
    <property type="match status" value="1"/>
</dbReference>
<reference evidence="2" key="1">
    <citation type="submission" date="2022-07" db="EMBL/GenBank/DDBJ databases">
        <title>Gramela sediminis sp. nov., isolated from deep-sea sediment of the Indian Ocean.</title>
        <authorList>
            <person name="Shi H."/>
        </authorList>
    </citation>
    <scope>NUCLEOTIDE SEQUENCE</scope>
    <source>
        <strain evidence="2">GC03-9</strain>
    </source>
</reference>
<dbReference type="InterPro" id="IPR036249">
    <property type="entry name" value="Thioredoxin-like_sf"/>
</dbReference>